<protein>
    <submittedName>
        <fullName evidence="1">Uncharacterized protein</fullName>
    </submittedName>
</protein>
<evidence type="ECO:0000313" key="1">
    <source>
        <dbReference type="EMBL" id="PTB62790.1"/>
    </source>
</evidence>
<dbReference type="EMBL" id="KZ680221">
    <property type="protein sequence ID" value="PTB62790.1"/>
    <property type="molecule type" value="Genomic_DNA"/>
</dbReference>
<name>A0A2T4B0G4_9HYPO</name>
<gene>
    <name evidence="1" type="ORF">BBK36DRAFT_1144335</name>
</gene>
<evidence type="ECO:0000313" key="2">
    <source>
        <dbReference type="Proteomes" id="UP000241546"/>
    </source>
</evidence>
<dbReference type="OrthoDB" id="298012at2759"/>
<dbReference type="AlphaFoldDB" id="A0A2T4B0G4"/>
<dbReference type="GeneID" id="36601785"/>
<reference evidence="2" key="1">
    <citation type="submission" date="2016-07" db="EMBL/GenBank/DDBJ databases">
        <title>Multiple horizontal gene transfer events from other fungi enriched the ability of initially mycotrophic Trichoderma (Ascomycota) to feed on dead plant biomass.</title>
        <authorList>
            <consortium name="DOE Joint Genome Institute"/>
            <person name="Atanasova L."/>
            <person name="Chenthamara K."/>
            <person name="Zhang J."/>
            <person name="Grujic M."/>
            <person name="Henrissat B."/>
            <person name="Kuo A."/>
            <person name="Aerts A."/>
            <person name="Salamov A."/>
            <person name="Lipzen A."/>
            <person name="Labutti K."/>
            <person name="Barry K."/>
            <person name="Miao Y."/>
            <person name="Rahimi M.J."/>
            <person name="Shen Q."/>
            <person name="Grigoriev I.V."/>
            <person name="Kubicek C.P."/>
            <person name="Druzhinina I.S."/>
        </authorList>
    </citation>
    <scope>NUCLEOTIDE SEQUENCE [LARGE SCALE GENOMIC DNA]</scope>
    <source>
        <strain evidence="2">TUCIM 6016</strain>
    </source>
</reference>
<keyword evidence="2" id="KW-1185">Reference proteome</keyword>
<proteinExistence type="predicted"/>
<dbReference type="RefSeq" id="XP_024746110.1">
    <property type="nucleotide sequence ID" value="XM_024893667.1"/>
</dbReference>
<dbReference type="Proteomes" id="UP000241546">
    <property type="component" value="Unassembled WGS sequence"/>
</dbReference>
<accession>A0A2T4B0G4</accession>
<sequence>MENGEVYPAAVRRSIQSETVPFITRSSLAIVDDFLNTSAPRFAHIPPSKLQITTFRDTIIPMPHIIRSITADPPAAMRHLVSLFAAEEVEGALVRIRGAEMKTRISAAQPKPMIAAAPM</sequence>
<organism evidence="1 2">
    <name type="scientific">Trichoderma citrinoviride</name>
    <dbReference type="NCBI Taxonomy" id="58853"/>
    <lineage>
        <taxon>Eukaryota</taxon>
        <taxon>Fungi</taxon>
        <taxon>Dikarya</taxon>
        <taxon>Ascomycota</taxon>
        <taxon>Pezizomycotina</taxon>
        <taxon>Sordariomycetes</taxon>
        <taxon>Hypocreomycetidae</taxon>
        <taxon>Hypocreales</taxon>
        <taxon>Hypocreaceae</taxon>
        <taxon>Trichoderma</taxon>
    </lineage>
</organism>